<dbReference type="GO" id="GO:0004821">
    <property type="term" value="F:histidine-tRNA ligase activity"/>
    <property type="evidence" value="ECO:0007669"/>
    <property type="project" value="TreeGrafter"/>
</dbReference>
<reference evidence="3 4" key="1">
    <citation type="journal article" date="2016" name="Genome Announc.">
        <title>Complete genome sequence of the hyperthermophilic and piezophilic archaeon Thermococcus barophilus Ch5, capable of growth at the expense of hydrogenogenesis from carbon monoxide and formate.</title>
        <authorList>
            <person name="Oger P."/>
            <person name="Sokolova T.G."/>
            <person name="Kozhevnikova D.A."/>
            <person name="Taranov E.A."/>
            <person name="Vannier P."/>
            <person name="Lee H.S."/>
            <person name="Kwon K.K."/>
            <person name="Kang S.G."/>
            <person name="Lee J.H."/>
            <person name="Bonch-Osmolovskaya E.A."/>
            <person name="Lebedinsky A.V."/>
        </authorList>
    </citation>
    <scope>NUCLEOTIDE SEQUENCE [LARGE SCALE GENOMIC DNA]</scope>
    <source>
        <strain evidence="4">Ch5</strain>
    </source>
</reference>
<dbReference type="InterPro" id="IPR004516">
    <property type="entry name" value="HisRS/HisZ"/>
</dbReference>
<dbReference type="GO" id="GO:0016757">
    <property type="term" value="F:glycosyltransferase activity"/>
    <property type="evidence" value="ECO:0007669"/>
    <property type="project" value="UniProtKB-KW"/>
</dbReference>
<dbReference type="AlphaFoldDB" id="A0A0S1X9K5"/>
<dbReference type="PATRIC" id="fig|55802.8.peg.494"/>
<dbReference type="Pfam" id="PF13393">
    <property type="entry name" value="tRNA-synt_His"/>
    <property type="match status" value="1"/>
</dbReference>
<dbReference type="PANTHER" id="PTHR43707">
    <property type="entry name" value="HISTIDYL-TRNA SYNTHETASE"/>
    <property type="match status" value="1"/>
</dbReference>
<dbReference type="PANTHER" id="PTHR43707:SF1">
    <property type="entry name" value="HISTIDINE--TRNA LIGASE, MITOCHONDRIAL-RELATED"/>
    <property type="match status" value="1"/>
</dbReference>
<evidence type="ECO:0000259" key="2">
    <source>
        <dbReference type="Pfam" id="PF13393"/>
    </source>
</evidence>
<dbReference type="STRING" id="55802.TBCH5v1_0499"/>
<dbReference type="GO" id="GO:0005737">
    <property type="term" value="C:cytoplasm"/>
    <property type="evidence" value="ECO:0007669"/>
    <property type="project" value="InterPro"/>
</dbReference>
<keyword evidence="3" id="KW-0436">Ligase</keyword>
<dbReference type="GeneID" id="26135783"/>
<dbReference type="SUPFAM" id="SSF55681">
    <property type="entry name" value="Class II aaRS and biotin synthetases"/>
    <property type="match status" value="1"/>
</dbReference>
<proteinExistence type="predicted"/>
<dbReference type="EMBL" id="CP013050">
    <property type="protein sequence ID" value="ALM74467.1"/>
    <property type="molecule type" value="Genomic_DNA"/>
</dbReference>
<name>A0A0S1X9K5_THEBA</name>
<gene>
    <name evidence="3" type="ORF">TBCH5v1_0499</name>
</gene>
<keyword evidence="3" id="KW-0808">Transferase</keyword>
<dbReference type="RefSeq" id="WP_056933350.1">
    <property type="nucleotide sequence ID" value="NZ_CP013050.1"/>
</dbReference>
<evidence type="ECO:0000313" key="4">
    <source>
        <dbReference type="Proteomes" id="UP000066042"/>
    </source>
</evidence>
<dbReference type="GO" id="GO:0006427">
    <property type="term" value="P:histidyl-tRNA aminoacylation"/>
    <property type="evidence" value="ECO:0007669"/>
    <property type="project" value="TreeGrafter"/>
</dbReference>
<accession>A0A0S1X9K5</accession>
<dbReference type="InterPro" id="IPR045864">
    <property type="entry name" value="aa-tRNA-synth_II/BPL/LPL"/>
</dbReference>
<keyword evidence="3" id="KW-0328">Glycosyltransferase</keyword>
<dbReference type="InterPro" id="IPR041715">
    <property type="entry name" value="HisRS-like_core"/>
</dbReference>
<evidence type="ECO:0000256" key="1">
    <source>
        <dbReference type="ARBA" id="ARBA00017399"/>
    </source>
</evidence>
<dbReference type="Proteomes" id="UP000066042">
    <property type="component" value="Chromosome"/>
</dbReference>
<protein>
    <recommendedName>
        <fullName evidence="1">Histidine--tRNA ligase</fullName>
    </recommendedName>
</protein>
<sequence length="296" mass="34327">MKKDLFSESERLADITKYLRRTFELWGYREIFLPTIEEFSGQLRKGTKFVYNNEFYVIKPDLTSQILANLKEPRRLKIYYISEVLNGGIKGKWQAGVEFIGGEDIKMQVEVLLTVITSLEALGIEDFYIDVGSLKVWKNAIKGIEEFKAEIFRALTRRNFEIIERLPINEEKKEELWQLFNFRGKSCGYEKLNKIIEAVDDERVFIDFGTIRPLPYYSDIIFEVYSPRIGKPLGGGGEYTFKGASAFGFAFDLNALSKLFDGKIEKSRKRIRGEMKEAYKLARELVKLGIPVEVEE</sequence>
<feature type="domain" description="Class II Histidinyl-tRNA synthetase (HisRS)-like catalytic core" evidence="2">
    <location>
        <begin position="7"/>
        <end position="256"/>
    </location>
</feature>
<organism evidence="3 4">
    <name type="scientific">Thermococcus barophilus</name>
    <dbReference type="NCBI Taxonomy" id="55802"/>
    <lineage>
        <taxon>Archaea</taxon>
        <taxon>Methanobacteriati</taxon>
        <taxon>Methanobacteriota</taxon>
        <taxon>Thermococci</taxon>
        <taxon>Thermococcales</taxon>
        <taxon>Thermococcaceae</taxon>
        <taxon>Thermococcus</taxon>
    </lineage>
</organism>
<dbReference type="Gene3D" id="3.30.930.10">
    <property type="entry name" value="Bira Bifunctional Protein, Domain 2"/>
    <property type="match status" value="1"/>
</dbReference>
<evidence type="ECO:0000313" key="3">
    <source>
        <dbReference type="EMBL" id="ALM74467.1"/>
    </source>
</evidence>